<dbReference type="Proteomes" id="UP000830835">
    <property type="component" value="Unassembled WGS sequence"/>
</dbReference>
<keyword evidence="2" id="KW-0347">Helicase</keyword>
<proteinExistence type="predicted"/>
<keyword evidence="2" id="KW-0067">ATP-binding</keyword>
<gene>
    <name evidence="5" type="ORF">JX360_01925</name>
</gene>
<accession>A0ABT0C7A6</accession>
<keyword evidence="1" id="KW-0227">DNA damage</keyword>
<protein>
    <submittedName>
        <fullName evidence="5">PD-(D/E)XK nuclease family protein</fullName>
    </submittedName>
</protein>
<dbReference type="EMBL" id="JAFIRA010000002">
    <property type="protein sequence ID" value="MCJ2541671.1"/>
    <property type="molecule type" value="Genomic_DNA"/>
</dbReference>
<name>A0ABT0C7A6_THEVL</name>
<keyword evidence="2" id="KW-0378">Hydrolase</keyword>
<evidence type="ECO:0000256" key="3">
    <source>
        <dbReference type="ARBA" id="ARBA00023204"/>
    </source>
</evidence>
<reference evidence="5" key="1">
    <citation type="submission" date="2021-02" db="EMBL/GenBank/DDBJ databases">
        <title>The CRISPR/cas machinery reduction and long-range gene transfer in the hot spring cyanobacterium Synechococcus.</title>
        <authorList>
            <person name="Dvorak P."/>
            <person name="Jahodarova E."/>
            <person name="Hasler P."/>
            <person name="Poulickova A."/>
        </authorList>
    </citation>
    <scope>NUCLEOTIDE SEQUENCE</scope>
    <source>
        <strain evidence="5">Rupite</strain>
    </source>
</reference>
<feature type="domain" description="PD-(D/E)XK endonuclease-like" evidence="4">
    <location>
        <begin position="28"/>
        <end position="255"/>
    </location>
</feature>
<evidence type="ECO:0000259" key="4">
    <source>
        <dbReference type="Pfam" id="PF12705"/>
    </source>
</evidence>
<dbReference type="Gene3D" id="3.90.320.10">
    <property type="match status" value="1"/>
</dbReference>
<evidence type="ECO:0000313" key="5">
    <source>
        <dbReference type="EMBL" id="MCJ2541671.1"/>
    </source>
</evidence>
<sequence length="287" mass="33688">MSGIPVAKLPFSERARLEPRSLTLEEVTLSASSLTLLEHCPRLFRYVYLERLIWPSADVFEHEREQQQGRQFHRLVELYSQGREVESRLPSLDEEVQQWWQVFLASPHAHPQGRVFAELPLWQRIEGFKLIARLDRLVITPGSLHIVDWKTERHRPLDRHLPKSWQVRLYPLLLCGVAEQLPLESPFHPEQVQLTLWYAQHPQQPFHLHYSTTAYEQGLADLKATLTHLRQLEAQDFPLTPYTERCSSCLFRSRCYGLLPEGIPPEEIRDWVWPSEVQISPEDPPMD</sequence>
<keyword evidence="2" id="KW-0547">Nucleotide-binding</keyword>
<keyword evidence="3" id="KW-0234">DNA repair</keyword>
<comment type="caution">
    <text evidence="5">The sequence shown here is derived from an EMBL/GenBank/DDBJ whole genome shotgun (WGS) entry which is preliminary data.</text>
</comment>
<keyword evidence="6" id="KW-1185">Reference proteome</keyword>
<evidence type="ECO:0000256" key="1">
    <source>
        <dbReference type="ARBA" id="ARBA00022763"/>
    </source>
</evidence>
<organism evidence="5 6">
    <name type="scientific">Thermostichus vulcanus str. 'Rupite'</name>
    <dbReference type="NCBI Taxonomy" id="2813851"/>
    <lineage>
        <taxon>Bacteria</taxon>
        <taxon>Bacillati</taxon>
        <taxon>Cyanobacteriota</taxon>
        <taxon>Cyanophyceae</taxon>
        <taxon>Thermostichales</taxon>
        <taxon>Thermostichaceae</taxon>
        <taxon>Thermostichus</taxon>
    </lineage>
</organism>
<dbReference type="Pfam" id="PF12705">
    <property type="entry name" value="PDDEXK_1"/>
    <property type="match status" value="1"/>
</dbReference>
<dbReference type="InterPro" id="IPR011604">
    <property type="entry name" value="PDDEXK-like_dom_sf"/>
</dbReference>
<evidence type="ECO:0000256" key="2">
    <source>
        <dbReference type="ARBA" id="ARBA00022806"/>
    </source>
</evidence>
<evidence type="ECO:0000313" key="6">
    <source>
        <dbReference type="Proteomes" id="UP000830835"/>
    </source>
</evidence>
<dbReference type="InterPro" id="IPR038726">
    <property type="entry name" value="PDDEXK_AddAB-type"/>
</dbReference>